<dbReference type="Pfam" id="PF00078">
    <property type="entry name" value="RVT_1"/>
    <property type="match status" value="1"/>
</dbReference>
<keyword evidence="4" id="KW-1185">Reference proteome</keyword>
<keyword evidence="1" id="KW-0862">Zinc</keyword>
<sequence>MNSLCDNTVPGNSTVEEMLPKKVRFRDKEEEMNSDMVIELSSNRPTSWKDMIVSRSLKDGLNGSEEKKAVDILEGGIQRSIVNGMPSITSLDRIHQILFQEIGELVGKVVKLNMNTDSRERGRFARMAVYVNLEKPLVSQILINGQKQQVEYESFSTICFQCGRYGHVDNICKFKSSDSTVEANRDSTVIEPEIQKTNVEGSEKIDAGESGSEQVTDREYLLAAKEPEMHRSNSPSNESNRGEVVVDVGSLDSGRHSTVWICLFLFIYKFLYFLLMDPTLKNFSWNCQGCASRKFIHTFREYNSEHSPDIICLVEPIVSGNKVNFIIEQLGFNSSHRVEAVGFSGMPNFGFLRLSISEVSFLEANVTNEEIKRALFDMVPLKAPGSDGYHALFFQKNPKDFSQFRPISLCSVLYKLVMKVIANRFKVIFPKLISQEQSGFIAGQNISDDIILAQEVIHSMRCKRKGKDWMAIKLDLEKAYDRILWNGMPIRKFKLVRGICQGCPISPYQFVLCMDWPGHIIRTEMEVGNWDPIRLSQNGPLISHLFFVDDLVIFGKAHLVQARLLDSILNQFCEISGHRISVRKSNIFFSKITPGDNLSWSVAEVVKNSSCWARQYETRMGNNKRNNLRSSSKNISNNSWVILSTDGAMAKDSGYAALGGVARDHEGNWIVGFSRFLGVCSPFEV</sequence>
<dbReference type="Proteomes" id="UP001358586">
    <property type="component" value="Chromosome 13"/>
</dbReference>
<name>A0ABR0MBZ8_GOSAR</name>
<keyword evidence="1" id="KW-0863">Zinc-finger</keyword>
<dbReference type="CDD" id="cd01650">
    <property type="entry name" value="RT_nLTR_like"/>
    <property type="match status" value="1"/>
</dbReference>
<dbReference type="InterPro" id="IPR001878">
    <property type="entry name" value="Znf_CCHC"/>
</dbReference>
<feature type="domain" description="CCHC-type" evidence="2">
    <location>
        <begin position="159"/>
        <end position="173"/>
    </location>
</feature>
<comment type="caution">
    <text evidence="3">The sequence shown here is derived from an EMBL/GenBank/DDBJ whole genome shotgun (WGS) entry which is preliminary data.</text>
</comment>
<dbReference type="CDD" id="cd06222">
    <property type="entry name" value="RNase_H_like"/>
    <property type="match status" value="1"/>
</dbReference>
<dbReference type="PANTHER" id="PTHR46890">
    <property type="entry name" value="NON-LTR RETROLELEMENT REVERSE TRANSCRIPTASE-LIKE PROTEIN-RELATED"/>
    <property type="match status" value="1"/>
</dbReference>
<dbReference type="EMBL" id="JARKNE010000013">
    <property type="protein sequence ID" value="KAK5770770.1"/>
    <property type="molecule type" value="Genomic_DNA"/>
</dbReference>
<dbReference type="InterPro" id="IPR000477">
    <property type="entry name" value="RT_dom"/>
</dbReference>
<proteinExistence type="predicted"/>
<dbReference type="PANTHER" id="PTHR46890:SF48">
    <property type="entry name" value="RNA-DIRECTED DNA POLYMERASE"/>
    <property type="match status" value="1"/>
</dbReference>
<dbReference type="PROSITE" id="PS50158">
    <property type="entry name" value="ZF_CCHC"/>
    <property type="match status" value="1"/>
</dbReference>
<dbReference type="InterPro" id="IPR036691">
    <property type="entry name" value="Endo/exonu/phosph_ase_sf"/>
</dbReference>
<organism evidence="3 4">
    <name type="scientific">Gossypium arboreum</name>
    <name type="common">Tree cotton</name>
    <name type="synonym">Gossypium nanking</name>
    <dbReference type="NCBI Taxonomy" id="29729"/>
    <lineage>
        <taxon>Eukaryota</taxon>
        <taxon>Viridiplantae</taxon>
        <taxon>Streptophyta</taxon>
        <taxon>Embryophyta</taxon>
        <taxon>Tracheophyta</taxon>
        <taxon>Spermatophyta</taxon>
        <taxon>Magnoliopsida</taxon>
        <taxon>eudicotyledons</taxon>
        <taxon>Gunneridae</taxon>
        <taxon>Pentapetalae</taxon>
        <taxon>rosids</taxon>
        <taxon>malvids</taxon>
        <taxon>Malvales</taxon>
        <taxon>Malvaceae</taxon>
        <taxon>Malvoideae</taxon>
        <taxon>Gossypium</taxon>
    </lineage>
</organism>
<dbReference type="InterPro" id="IPR043502">
    <property type="entry name" value="DNA/RNA_pol_sf"/>
</dbReference>
<dbReference type="InterPro" id="IPR044730">
    <property type="entry name" value="RNase_H-like_dom_plant"/>
</dbReference>
<evidence type="ECO:0000256" key="1">
    <source>
        <dbReference type="PROSITE-ProRule" id="PRU00047"/>
    </source>
</evidence>
<dbReference type="SUPFAM" id="SSF56672">
    <property type="entry name" value="DNA/RNA polymerases"/>
    <property type="match status" value="1"/>
</dbReference>
<protein>
    <recommendedName>
        <fullName evidence="2">CCHC-type domain-containing protein</fullName>
    </recommendedName>
</protein>
<dbReference type="InterPro" id="IPR052343">
    <property type="entry name" value="Retrotransposon-Effector_Assoc"/>
</dbReference>
<evidence type="ECO:0000313" key="4">
    <source>
        <dbReference type="Proteomes" id="UP001358586"/>
    </source>
</evidence>
<accession>A0ABR0MBZ8</accession>
<keyword evidence="1" id="KW-0479">Metal-binding</keyword>
<dbReference type="SUPFAM" id="SSF56219">
    <property type="entry name" value="DNase I-like"/>
    <property type="match status" value="1"/>
</dbReference>
<evidence type="ECO:0000313" key="3">
    <source>
        <dbReference type="EMBL" id="KAK5770770.1"/>
    </source>
</evidence>
<reference evidence="3 4" key="1">
    <citation type="submission" date="2023-03" db="EMBL/GenBank/DDBJ databases">
        <title>WGS of Gossypium arboreum.</title>
        <authorList>
            <person name="Yu D."/>
        </authorList>
    </citation>
    <scope>NUCLEOTIDE SEQUENCE [LARGE SCALE GENOMIC DNA]</scope>
    <source>
        <tissue evidence="3">Leaf</tissue>
    </source>
</reference>
<evidence type="ECO:0000259" key="2">
    <source>
        <dbReference type="PROSITE" id="PS50158"/>
    </source>
</evidence>
<gene>
    <name evidence="3" type="ORF">PVK06_046923</name>
</gene>